<sequence>MDVHEIRRRHEDALLAIPNVTGVSTGKGDADEDVIVVYVTHMASSGIPAELDGVPVKVMEIGTPTAQ</sequence>
<keyword evidence="2" id="KW-1185">Reference proteome</keyword>
<dbReference type="RefSeq" id="WP_138669109.1">
    <property type="nucleotide sequence ID" value="NZ_VCKY01000104.1"/>
</dbReference>
<proteinExistence type="predicted"/>
<comment type="caution">
    <text evidence="1">The sequence shown here is derived from an EMBL/GenBank/DDBJ whole genome shotgun (WGS) entry which is preliminary data.</text>
</comment>
<dbReference type="EMBL" id="VCKY01000104">
    <property type="protein sequence ID" value="TMR15007.1"/>
    <property type="molecule type" value="Genomic_DNA"/>
</dbReference>
<protein>
    <submittedName>
        <fullName evidence="1">Uncharacterized protein</fullName>
    </submittedName>
</protein>
<evidence type="ECO:0000313" key="2">
    <source>
        <dbReference type="Proteomes" id="UP000309128"/>
    </source>
</evidence>
<dbReference type="OrthoDB" id="4250751at2"/>
<name>A0A5S4FBC9_9ACTN</name>
<organism evidence="1 2">
    <name type="scientific">Nonomuraea turkmeniaca</name>
    <dbReference type="NCBI Taxonomy" id="103838"/>
    <lineage>
        <taxon>Bacteria</taxon>
        <taxon>Bacillati</taxon>
        <taxon>Actinomycetota</taxon>
        <taxon>Actinomycetes</taxon>
        <taxon>Streptosporangiales</taxon>
        <taxon>Streptosporangiaceae</taxon>
        <taxon>Nonomuraea</taxon>
    </lineage>
</organism>
<gene>
    <name evidence="1" type="ORF">ETD86_27805</name>
</gene>
<dbReference type="AlphaFoldDB" id="A0A5S4FBC9"/>
<dbReference type="Proteomes" id="UP000309128">
    <property type="component" value="Unassembled WGS sequence"/>
</dbReference>
<reference evidence="1 2" key="1">
    <citation type="submission" date="2019-05" db="EMBL/GenBank/DDBJ databases">
        <title>Draft genome sequence of Nonomuraea turkmeniaca DSM 43926.</title>
        <authorList>
            <person name="Saricaoglu S."/>
            <person name="Isik K."/>
        </authorList>
    </citation>
    <scope>NUCLEOTIDE SEQUENCE [LARGE SCALE GENOMIC DNA]</scope>
    <source>
        <strain evidence="1 2">DSM 43926</strain>
    </source>
</reference>
<accession>A0A5S4FBC9</accession>
<evidence type="ECO:0000313" key="1">
    <source>
        <dbReference type="EMBL" id="TMR15007.1"/>
    </source>
</evidence>